<comment type="caution">
    <text evidence="3">The sequence shown here is derived from an EMBL/GenBank/DDBJ whole genome shotgun (WGS) entry which is preliminary data.</text>
</comment>
<dbReference type="InterPro" id="IPR043502">
    <property type="entry name" value="DNA/RNA_pol_sf"/>
</dbReference>
<dbReference type="InterPro" id="IPR000477">
    <property type="entry name" value="RT_dom"/>
</dbReference>
<dbReference type="PANTHER" id="PTHR24559">
    <property type="entry name" value="TRANSPOSON TY3-I GAG-POL POLYPROTEIN"/>
    <property type="match status" value="1"/>
</dbReference>
<evidence type="ECO:0000259" key="2">
    <source>
        <dbReference type="Pfam" id="PF00078"/>
    </source>
</evidence>
<accession>A0A438GRW2</accession>
<feature type="region of interest" description="Disordered" evidence="1">
    <location>
        <begin position="32"/>
        <end position="61"/>
    </location>
</feature>
<sequence length="657" mass="74375">MDELFRRASKYSMLEDDIRAATQQVLVAGQAAKSEATRSFRAPNHPGSSNRGQDERRPSFIRTPLTKSYEKLLPIIHDLPGFRWPIPIRLNPSKRNHNKRCDYHKDHGHTTKTCINLHHMVEDLLKAGHLKQYVRTAPKGEGSSYDRGPRAPTAPIRAVINYIYGGPLDDEYSSKRKRQRLLRAATVREHPHRDALILTLGVGDYAVKRILVDPGSSADLLQVAVIKQMDFELSNLENPGRTLSEFNNSSTTSLGDVTLPVQAGPVILNVLFSVVEDLSPFNAILGRMWLHGMKAIPSTYHQMIAREAGTSADREHSPKKQMLLTNSNYSTRRTKIPRQQTRWRLSGYQKDVNASRMLVPSYRQPRDSSSKRQKVIREEMEKLLKAGFIKEVEYPEWLANVVVVPKKGGKWRVCVGYTNLNDACPKDSFPLPRINQIVDATFGHEMLSFLDAFSGYHQIPMAPEDEEKTFFITPHGLYCYRVMSFGLKNTGATYQRLMTKIFKSLIGDIIEVYIDDVLNPAKCAFRVSSGKFLGFMVTQRGIEINPDQLPIGLLARSCSVPCRPENKNPYNSLAKRLPTQRQELSEYGIDYQPRLSLKGQVMADFITELPEERAPDKNRLRMMGGLCMLMGPPARPDQESDSSSKHQPENSWSNPSV</sequence>
<organism evidence="3 4">
    <name type="scientific">Vitis vinifera</name>
    <name type="common">Grape</name>
    <dbReference type="NCBI Taxonomy" id="29760"/>
    <lineage>
        <taxon>Eukaryota</taxon>
        <taxon>Viridiplantae</taxon>
        <taxon>Streptophyta</taxon>
        <taxon>Embryophyta</taxon>
        <taxon>Tracheophyta</taxon>
        <taxon>Spermatophyta</taxon>
        <taxon>Magnoliopsida</taxon>
        <taxon>eudicotyledons</taxon>
        <taxon>Gunneridae</taxon>
        <taxon>Pentapetalae</taxon>
        <taxon>rosids</taxon>
        <taxon>Vitales</taxon>
        <taxon>Vitaceae</taxon>
        <taxon>Viteae</taxon>
        <taxon>Vitis</taxon>
    </lineage>
</organism>
<reference evidence="3 4" key="1">
    <citation type="journal article" date="2018" name="PLoS Genet.">
        <title>Population sequencing reveals clonal diversity and ancestral inbreeding in the grapevine cultivar Chardonnay.</title>
        <authorList>
            <person name="Roach M.J."/>
            <person name="Johnson D.L."/>
            <person name="Bohlmann J."/>
            <person name="van Vuuren H.J."/>
            <person name="Jones S.J."/>
            <person name="Pretorius I.S."/>
            <person name="Schmidt S.A."/>
            <person name="Borneman A.R."/>
        </authorList>
    </citation>
    <scope>NUCLEOTIDE SEQUENCE [LARGE SCALE GENOMIC DNA]</scope>
    <source>
        <strain evidence="4">cv. Chardonnay</strain>
        <tissue evidence="3">Leaf</tissue>
    </source>
</reference>
<feature type="compositionally biased region" description="Basic and acidic residues" evidence="1">
    <location>
        <begin position="636"/>
        <end position="648"/>
    </location>
</feature>
<dbReference type="CDD" id="cd01647">
    <property type="entry name" value="RT_LTR"/>
    <property type="match status" value="1"/>
</dbReference>
<dbReference type="Gene3D" id="3.10.10.10">
    <property type="entry name" value="HIV Type 1 Reverse Transcriptase, subunit A, domain 1"/>
    <property type="match status" value="1"/>
</dbReference>
<dbReference type="Gene3D" id="3.30.70.270">
    <property type="match status" value="1"/>
</dbReference>
<dbReference type="EMBL" id="QGNW01000360">
    <property type="protein sequence ID" value="RVW74933.1"/>
    <property type="molecule type" value="Genomic_DNA"/>
</dbReference>
<evidence type="ECO:0000313" key="3">
    <source>
        <dbReference type="EMBL" id="RVW74933.1"/>
    </source>
</evidence>
<protein>
    <submittedName>
        <fullName evidence="3">Transposon Ty3-I Gag-Pol polyprotein</fullName>
    </submittedName>
</protein>
<dbReference type="InterPro" id="IPR021109">
    <property type="entry name" value="Peptidase_aspartic_dom_sf"/>
</dbReference>
<dbReference type="InterPro" id="IPR053134">
    <property type="entry name" value="RNA-dir_DNA_polymerase"/>
</dbReference>
<dbReference type="PANTHER" id="PTHR24559:SF444">
    <property type="entry name" value="REVERSE TRANSCRIPTASE DOMAIN-CONTAINING PROTEIN"/>
    <property type="match status" value="1"/>
</dbReference>
<dbReference type="AlphaFoldDB" id="A0A438GRW2"/>
<dbReference type="CDD" id="cd00303">
    <property type="entry name" value="retropepsin_like"/>
    <property type="match status" value="1"/>
</dbReference>
<dbReference type="Pfam" id="PF00078">
    <property type="entry name" value="RVT_1"/>
    <property type="match status" value="1"/>
</dbReference>
<gene>
    <name evidence="3" type="primary">TY3B-I_59</name>
    <name evidence="3" type="ORF">CK203_049920</name>
</gene>
<dbReference type="Gene3D" id="2.40.70.10">
    <property type="entry name" value="Acid Proteases"/>
    <property type="match status" value="1"/>
</dbReference>
<feature type="region of interest" description="Disordered" evidence="1">
    <location>
        <begin position="630"/>
        <end position="657"/>
    </location>
</feature>
<evidence type="ECO:0000256" key="1">
    <source>
        <dbReference type="SAM" id="MobiDB-lite"/>
    </source>
</evidence>
<proteinExistence type="predicted"/>
<dbReference type="Proteomes" id="UP000288805">
    <property type="component" value="Unassembled WGS sequence"/>
</dbReference>
<dbReference type="InterPro" id="IPR043128">
    <property type="entry name" value="Rev_trsase/Diguanyl_cyclase"/>
</dbReference>
<evidence type="ECO:0000313" key="4">
    <source>
        <dbReference type="Proteomes" id="UP000288805"/>
    </source>
</evidence>
<feature type="domain" description="Reverse transcriptase" evidence="2">
    <location>
        <begin position="404"/>
        <end position="518"/>
    </location>
</feature>
<name>A0A438GRW2_VITVI</name>
<dbReference type="SUPFAM" id="SSF56672">
    <property type="entry name" value="DNA/RNA polymerases"/>
    <property type="match status" value="1"/>
</dbReference>